<evidence type="ECO:0000313" key="3">
    <source>
        <dbReference type="Proteomes" id="UP001358586"/>
    </source>
</evidence>
<dbReference type="PANTHER" id="PTHR35046:SF9">
    <property type="entry name" value="RNA-DIRECTED DNA POLYMERASE"/>
    <property type="match status" value="1"/>
</dbReference>
<proteinExistence type="predicted"/>
<evidence type="ECO:0000256" key="1">
    <source>
        <dbReference type="SAM" id="Coils"/>
    </source>
</evidence>
<name>A0ABR0N4B6_GOSAR</name>
<dbReference type="Proteomes" id="UP001358586">
    <property type="component" value="Chromosome 11"/>
</dbReference>
<evidence type="ECO:0000313" key="2">
    <source>
        <dbReference type="EMBL" id="KAK5785409.1"/>
    </source>
</evidence>
<accession>A0ABR0N4B6</accession>
<keyword evidence="1" id="KW-0175">Coiled coil</keyword>
<sequence length="185" mass="21185">MVVRVDGEIESKEERVEELEASTDKEEDLEYTVEGEILVIKRSLSLQSTENEQKRENIFHTHCHVQGMVCSMIIDGGSCINVASSMLVEKLSLAKTKHLNPYKLQWLNHGRELKVIKRATAAFSVSKYHDEVVCDVVPMYAGHLLLGRPWQFDRCELHDGYTNRYTFKHLGKCNLSTPHPKTSVR</sequence>
<dbReference type="PANTHER" id="PTHR35046">
    <property type="entry name" value="ZINC KNUCKLE (CCHC-TYPE) FAMILY PROTEIN"/>
    <property type="match status" value="1"/>
</dbReference>
<keyword evidence="3" id="KW-1185">Reference proteome</keyword>
<dbReference type="Gene3D" id="2.40.70.10">
    <property type="entry name" value="Acid Proteases"/>
    <property type="match status" value="1"/>
</dbReference>
<reference evidence="2 3" key="1">
    <citation type="submission" date="2023-03" db="EMBL/GenBank/DDBJ databases">
        <title>WGS of Gossypium arboreum.</title>
        <authorList>
            <person name="Yu D."/>
        </authorList>
    </citation>
    <scope>NUCLEOTIDE SEQUENCE [LARGE SCALE GENOMIC DNA]</scope>
    <source>
        <tissue evidence="2">Leaf</tissue>
    </source>
</reference>
<dbReference type="CDD" id="cd00303">
    <property type="entry name" value="retropepsin_like"/>
    <property type="match status" value="1"/>
</dbReference>
<dbReference type="InterPro" id="IPR021109">
    <property type="entry name" value="Peptidase_aspartic_dom_sf"/>
</dbReference>
<feature type="coiled-coil region" evidence="1">
    <location>
        <begin position="2"/>
        <end position="29"/>
    </location>
</feature>
<organism evidence="2 3">
    <name type="scientific">Gossypium arboreum</name>
    <name type="common">Tree cotton</name>
    <name type="synonym">Gossypium nanking</name>
    <dbReference type="NCBI Taxonomy" id="29729"/>
    <lineage>
        <taxon>Eukaryota</taxon>
        <taxon>Viridiplantae</taxon>
        <taxon>Streptophyta</taxon>
        <taxon>Embryophyta</taxon>
        <taxon>Tracheophyta</taxon>
        <taxon>Spermatophyta</taxon>
        <taxon>Magnoliopsida</taxon>
        <taxon>eudicotyledons</taxon>
        <taxon>Gunneridae</taxon>
        <taxon>Pentapetalae</taxon>
        <taxon>rosids</taxon>
        <taxon>malvids</taxon>
        <taxon>Malvales</taxon>
        <taxon>Malvaceae</taxon>
        <taxon>Malvoideae</taxon>
        <taxon>Gossypium</taxon>
    </lineage>
</organism>
<comment type="caution">
    <text evidence="2">The sequence shown here is derived from an EMBL/GenBank/DDBJ whole genome shotgun (WGS) entry which is preliminary data.</text>
</comment>
<gene>
    <name evidence="2" type="ORF">PVK06_039992</name>
</gene>
<dbReference type="EMBL" id="JARKNE010000011">
    <property type="protein sequence ID" value="KAK5785409.1"/>
    <property type="molecule type" value="Genomic_DNA"/>
</dbReference>
<protein>
    <submittedName>
        <fullName evidence="2">Uncharacterized protein</fullName>
    </submittedName>
</protein>